<proteinExistence type="predicted"/>
<keyword evidence="2" id="KW-1185">Reference proteome</keyword>
<dbReference type="Proteomes" id="UP000814128">
    <property type="component" value="Unassembled WGS sequence"/>
</dbReference>
<dbReference type="EMBL" id="MU273497">
    <property type="protein sequence ID" value="KAI0034621.1"/>
    <property type="molecule type" value="Genomic_DNA"/>
</dbReference>
<sequence>MAFSSSMLPHLLHDLHGLADDVAVSMQPLNTRGAPIRDTPAQTIIQGTEYIVEHGLPVTPAQLPAYIDALMHQDALDDRKYLLEDLLSAMARLPPGNRLGRDLQEKVIGLLYDNLPHPPTSWVASENTTAPPPDGFDFLHRSADGSHYTGVFPTLGMARTPYAQSVSTNLAVTLDPFPSPEIVYERLLKRDKFEKHPGGISSLFFAFANLVIHSIFSTDQSPGYYRNNVSSYLDLSPLYGSSEAEQDSVRRHDGTGKLFDDCFADARLLFMPPSTNALLVLFNRNHNASSSVLYIAEQILNINEHGEFSDPPPEDPRARAYQEEKLFQTARLVNCGFFMQITLGDYVAAILGLVRDGVSWRLDPRIPVRKADGTMSQMGGGNACSIEFNLLYRWHAAVSELDEAWINEEMKSLLNGRNPSEVSLDEFKRILRALRPSGSPRTWSFGGYARDAEGRYSDALLAKILMDATETYAGAFKARGTPEVLRFVELLTIEQARGWGTCSTHSGDTAYATFEEWNPDPEIARAAQELYGEIDNLELHVGLQAEEPKYVAPGAGLCPGYTISRTILADAVALVRGDPFMTVYNTPQHLTSWGYAYTQTDPEDGSYGGLLTRMLFQLLPEYYPRGSSYAHFPFLVPEAMKGFVEAWPGNEVSKYKFSRPAGPTGPTVVAKSFQAVRRVLTNTDVFDNGVEDRLNVKVTLYKPEVITDAVDSLTTTLRELLRRNSHDGVGGCLCVDIVQNVLNMLPVHWISTDVAGVGLKAADNIHGYLLDKDQYNAYAATSSYVYFNTPGKDWSLREKGLELADKFTADIKKQLDEALMSSGKLIHQFVAANDHNDALIRHLAAELKLEGGYGERARKSLASSVFAEFIPTAPIFSKAIAHVVNFYVDVSHQALREEIVKLGATPAIMSHIYEALRLDPPMCIARVTAKLDTTVDGVSVVAGQPVLASLVDAVRDPSVFPDPDQVNPSRQLEHVHIFGSDQRGLLAPEYFERIAPVIVYEVLKLQNIRRSTGQGGKISRSVGYRDLSQDLSTTPSRLLLVRTARSYS</sequence>
<evidence type="ECO:0000313" key="1">
    <source>
        <dbReference type="EMBL" id="KAI0034621.1"/>
    </source>
</evidence>
<name>A0ACB8QT61_9AGAM</name>
<reference evidence="1" key="1">
    <citation type="submission" date="2021-02" db="EMBL/GenBank/DDBJ databases">
        <authorList>
            <consortium name="DOE Joint Genome Institute"/>
            <person name="Ahrendt S."/>
            <person name="Looney B.P."/>
            <person name="Miyauchi S."/>
            <person name="Morin E."/>
            <person name="Drula E."/>
            <person name="Courty P.E."/>
            <person name="Chicoki N."/>
            <person name="Fauchery L."/>
            <person name="Kohler A."/>
            <person name="Kuo A."/>
            <person name="Labutti K."/>
            <person name="Pangilinan J."/>
            <person name="Lipzen A."/>
            <person name="Riley R."/>
            <person name="Andreopoulos W."/>
            <person name="He G."/>
            <person name="Johnson J."/>
            <person name="Barry K.W."/>
            <person name="Grigoriev I.V."/>
            <person name="Nagy L."/>
            <person name="Hibbett D."/>
            <person name="Henrissat B."/>
            <person name="Matheny P.B."/>
            <person name="Labbe J."/>
            <person name="Martin F."/>
        </authorList>
    </citation>
    <scope>NUCLEOTIDE SEQUENCE</scope>
    <source>
        <strain evidence="1">EC-137</strain>
    </source>
</reference>
<organism evidence="1 2">
    <name type="scientific">Vararia minispora EC-137</name>
    <dbReference type="NCBI Taxonomy" id="1314806"/>
    <lineage>
        <taxon>Eukaryota</taxon>
        <taxon>Fungi</taxon>
        <taxon>Dikarya</taxon>
        <taxon>Basidiomycota</taxon>
        <taxon>Agaricomycotina</taxon>
        <taxon>Agaricomycetes</taxon>
        <taxon>Russulales</taxon>
        <taxon>Lachnocladiaceae</taxon>
        <taxon>Vararia</taxon>
    </lineage>
</organism>
<keyword evidence="1" id="KW-0560">Oxidoreductase</keyword>
<reference evidence="1" key="2">
    <citation type="journal article" date="2022" name="New Phytol.">
        <title>Evolutionary transition to the ectomycorrhizal habit in the genomes of a hyperdiverse lineage of mushroom-forming fungi.</title>
        <authorList>
            <person name="Looney B."/>
            <person name="Miyauchi S."/>
            <person name="Morin E."/>
            <person name="Drula E."/>
            <person name="Courty P.E."/>
            <person name="Kohler A."/>
            <person name="Kuo A."/>
            <person name="LaButti K."/>
            <person name="Pangilinan J."/>
            <person name="Lipzen A."/>
            <person name="Riley R."/>
            <person name="Andreopoulos W."/>
            <person name="He G."/>
            <person name="Johnson J."/>
            <person name="Nolan M."/>
            <person name="Tritt A."/>
            <person name="Barry K.W."/>
            <person name="Grigoriev I.V."/>
            <person name="Nagy L.G."/>
            <person name="Hibbett D."/>
            <person name="Henrissat B."/>
            <person name="Matheny P.B."/>
            <person name="Labbe J."/>
            <person name="Martin F.M."/>
        </authorList>
    </citation>
    <scope>NUCLEOTIDE SEQUENCE</scope>
    <source>
        <strain evidence="1">EC-137</strain>
    </source>
</reference>
<keyword evidence="1" id="KW-0575">Peroxidase</keyword>
<comment type="caution">
    <text evidence="1">The sequence shown here is derived from an EMBL/GenBank/DDBJ whole genome shotgun (WGS) entry which is preliminary data.</text>
</comment>
<protein>
    <submittedName>
        <fullName evidence="1">Heme peroxidase</fullName>
    </submittedName>
</protein>
<evidence type="ECO:0000313" key="2">
    <source>
        <dbReference type="Proteomes" id="UP000814128"/>
    </source>
</evidence>
<gene>
    <name evidence="1" type="ORF">K488DRAFT_77125</name>
</gene>
<accession>A0ACB8QT61</accession>